<keyword evidence="4" id="KW-0804">Transcription</keyword>
<dbReference type="InterPro" id="IPR036390">
    <property type="entry name" value="WH_DNA-bd_sf"/>
</dbReference>
<organism evidence="6 7">
    <name type="scientific">Sphingomonas oleivorans</name>
    <dbReference type="NCBI Taxonomy" id="1735121"/>
    <lineage>
        <taxon>Bacteria</taxon>
        <taxon>Pseudomonadati</taxon>
        <taxon>Pseudomonadota</taxon>
        <taxon>Alphaproteobacteria</taxon>
        <taxon>Sphingomonadales</taxon>
        <taxon>Sphingomonadaceae</taxon>
        <taxon>Sphingomonas</taxon>
    </lineage>
</organism>
<reference evidence="6 7" key="1">
    <citation type="submission" date="2017-09" db="EMBL/GenBank/DDBJ databases">
        <title>Sphingomonas panjinensis sp.nov., isolated from oil-contaminated soil.</title>
        <authorList>
            <person name="Wang L."/>
            <person name="Chen L."/>
        </authorList>
    </citation>
    <scope>NUCLEOTIDE SEQUENCE [LARGE SCALE GENOMIC DNA]</scope>
    <source>
        <strain evidence="6 7">FW-11</strain>
    </source>
</reference>
<dbReference type="InterPro" id="IPR036388">
    <property type="entry name" value="WH-like_DNA-bd_sf"/>
</dbReference>
<dbReference type="OrthoDB" id="8339333at2"/>
<dbReference type="Gene3D" id="3.40.190.10">
    <property type="entry name" value="Periplasmic binding protein-like II"/>
    <property type="match status" value="2"/>
</dbReference>
<evidence type="ECO:0000256" key="3">
    <source>
        <dbReference type="ARBA" id="ARBA00023125"/>
    </source>
</evidence>
<evidence type="ECO:0000256" key="4">
    <source>
        <dbReference type="ARBA" id="ARBA00023163"/>
    </source>
</evidence>
<dbReference type="SUPFAM" id="SSF53850">
    <property type="entry name" value="Periplasmic binding protein-like II"/>
    <property type="match status" value="1"/>
</dbReference>
<accession>A0A2T5G2E9</accession>
<feature type="domain" description="HTH lysR-type" evidence="5">
    <location>
        <begin position="24"/>
        <end position="81"/>
    </location>
</feature>
<gene>
    <name evidence="6" type="ORF">CLG96_04195</name>
</gene>
<dbReference type="InterPro" id="IPR050389">
    <property type="entry name" value="LysR-type_TF"/>
</dbReference>
<dbReference type="InterPro" id="IPR000847">
    <property type="entry name" value="LysR_HTH_N"/>
</dbReference>
<dbReference type="EMBL" id="NWBU01000004">
    <property type="protein sequence ID" value="PTQ13314.1"/>
    <property type="molecule type" value="Genomic_DNA"/>
</dbReference>
<protein>
    <submittedName>
        <fullName evidence="6">Transcriptional regulator MexT</fullName>
    </submittedName>
</protein>
<dbReference type="PANTHER" id="PTHR30118">
    <property type="entry name" value="HTH-TYPE TRANSCRIPTIONAL REGULATOR LEUO-RELATED"/>
    <property type="match status" value="1"/>
</dbReference>
<keyword evidence="7" id="KW-1185">Reference proteome</keyword>
<evidence type="ECO:0000256" key="2">
    <source>
        <dbReference type="ARBA" id="ARBA00023015"/>
    </source>
</evidence>
<evidence type="ECO:0000256" key="1">
    <source>
        <dbReference type="ARBA" id="ARBA00009437"/>
    </source>
</evidence>
<keyword evidence="3" id="KW-0238">DNA-binding</keyword>
<dbReference type="SUPFAM" id="SSF46785">
    <property type="entry name" value="Winged helix' DNA-binding domain"/>
    <property type="match status" value="1"/>
</dbReference>
<dbReference type="RefSeq" id="WP_107966549.1">
    <property type="nucleotide sequence ID" value="NZ_NWBU01000004.1"/>
</dbReference>
<proteinExistence type="inferred from homology"/>
<keyword evidence="2" id="KW-0805">Transcription regulation</keyword>
<dbReference type="AlphaFoldDB" id="A0A2T5G2E9"/>
<dbReference type="GO" id="GO:0003700">
    <property type="term" value="F:DNA-binding transcription factor activity"/>
    <property type="evidence" value="ECO:0007669"/>
    <property type="project" value="InterPro"/>
</dbReference>
<dbReference type="Proteomes" id="UP000244162">
    <property type="component" value="Unassembled WGS sequence"/>
</dbReference>
<evidence type="ECO:0000259" key="5">
    <source>
        <dbReference type="PROSITE" id="PS50931"/>
    </source>
</evidence>
<comment type="caution">
    <text evidence="6">The sequence shown here is derived from an EMBL/GenBank/DDBJ whole genome shotgun (WGS) entry which is preliminary data.</text>
</comment>
<name>A0A2T5G2E9_9SPHN</name>
<dbReference type="Pfam" id="PF03466">
    <property type="entry name" value="LysR_substrate"/>
    <property type="match status" value="1"/>
</dbReference>
<dbReference type="PANTHER" id="PTHR30118:SF15">
    <property type="entry name" value="TRANSCRIPTIONAL REGULATORY PROTEIN"/>
    <property type="match status" value="1"/>
</dbReference>
<dbReference type="Pfam" id="PF00126">
    <property type="entry name" value="HTH_1"/>
    <property type="match status" value="1"/>
</dbReference>
<evidence type="ECO:0000313" key="7">
    <source>
        <dbReference type="Proteomes" id="UP000244162"/>
    </source>
</evidence>
<dbReference type="PROSITE" id="PS50931">
    <property type="entry name" value="HTH_LYSR"/>
    <property type="match status" value="1"/>
</dbReference>
<dbReference type="Gene3D" id="1.10.10.10">
    <property type="entry name" value="Winged helix-like DNA-binding domain superfamily/Winged helix DNA-binding domain"/>
    <property type="match status" value="1"/>
</dbReference>
<dbReference type="InterPro" id="IPR005119">
    <property type="entry name" value="LysR_subst-bd"/>
</dbReference>
<comment type="similarity">
    <text evidence="1">Belongs to the LysR transcriptional regulatory family.</text>
</comment>
<sequence length="326" mass="34916">MSMKISNIEYLGGAEFSEADLRKLDLNLLLAFSAVMRTGSVRAAAERLFLGPSGVSMALSRLRLHLGEELFVRGKAGLEPTPFAERLFELIAPALGGISAALGEVGSFDPSSAERTVRIAMSDDIETALAANLAQRVRREAPGITLILRTGDYRRAPSLLDGGEADLVLCAKPPALQARHRARALYREEFVLLADGPRLGLPERPSMETYLTLAHVLVSAEGMATGLTDEALAKLGRARRVALVAERFSTLPYLLKSADLVANVPRRAAESLAGAFGLSRHALPFESPAFEVSAIWPGRLERDPAHAWLRTVVAEEVGEPAASGSG</sequence>
<dbReference type="GO" id="GO:0003677">
    <property type="term" value="F:DNA binding"/>
    <property type="evidence" value="ECO:0007669"/>
    <property type="project" value="UniProtKB-KW"/>
</dbReference>
<evidence type="ECO:0000313" key="6">
    <source>
        <dbReference type="EMBL" id="PTQ13314.1"/>
    </source>
</evidence>